<protein>
    <submittedName>
        <fullName evidence="2">Uncharacterized protein</fullName>
    </submittedName>
</protein>
<comment type="caution">
    <text evidence="2">The sequence shown here is derived from an EMBL/GenBank/DDBJ whole genome shotgun (WGS) entry which is preliminary data.</text>
</comment>
<gene>
    <name evidence="2" type="ORF">X797_011506</name>
</gene>
<accession>A0A014P246</accession>
<evidence type="ECO:0000313" key="3">
    <source>
        <dbReference type="Proteomes" id="UP000030151"/>
    </source>
</evidence>
<feature type="chain" id="PRO_5001473401" evidence="1">
    <location>
        <begin position="18"/>
        <end position="86"/>
    </location>
</feature>
<organism evidence="2 3">
    <name type="scientific">Metarhizium robertsii</name>
    <dbReference type="NCBI Taxonomy" id="568076"/>
    <lineage>
        <taxon>Eukaryota</taxon>
        <taxon>Fungi</taxon>
        <taxon>Dikarya</taxon>
        <taxon>Ascomycota</taxon>
        <taxon>Pezizomycotina</taxon>
        <taxon>Sordariomycetes</taxon>
        <taxon>Hypocreomycetidae</taxon>
        <taxon>Hypocreales</taxon>
        <taxon>Clavicipitaceae</taxon>
        <taxon>Metarhizium</taxon>
    </lineage>
</organism>
<evidence type="ECO:0000313" key="2">
    <source>
        <dbReference type="EMBL" id="EXU95398.1"/>
    </source>
</evidence>
<proteinExistence type="predicted"/>
<feature type="signal peptide" evidence="1">
    <location>
        <begin position="1"/>
        <end position="17"/>
    </location>
</feature>
<dbReference type="Proteomes" id="UP000030151">
    <property type="component" value="Unassembled WGS sequence"/>
</dbReference>
<keyword evidence="1" id="KW-0732">Signal</keyword>
<dbReference type="HOGENOM" id="CLU_136885_4_0_1"/>
<dbReference type="EMBL" id="JELW01000082">
    <property type="protein sequence ID" value="EXU95398.1"/>
    <property type="molecule type" value="Genomic_DNA"/>
</dbReference>
<dbReference type="AlphaFoldDB" id="A0A014P246"/>
<sequence length="86" mass="9247">MHLSTLAVVASLSAVLAAPADSPDVALRDPSVYFCKHVDFEPPCIYIAGPPGRCGPSFDASYPGYSNLIYDVPGFNDQISSFRCDY</sequence>
<name>A0A014P246_9HYPO</name>
<reference evidence="2 3" key="1">
    <citation type="submission" date="2014-02" db="EMBL/GenBank/DDBJ databases">
        <title>The genome sequence of the entomopathogenic fungus Metarhizium robertsii ARSEF 2575.</title>
        <authorList>
            <person name="Giuliano Garisto Donzelli B."/>
            <person name="Roe B.A."/>
            <person name="Macmil S.L."/>
            <person name="Krasnoff S.B."/>
            <person name="Gibson D.M."/>
        </authorList>
    </citation>
    <scope>NUCLEOTIDE SEQUENCE [LARGE SCALE GENOMIC DNA]</scope>
    <source>
        <strain evidence="2 3">ARSEF 2575</strain>
    </source>
</reference>
<evidence type="ECO:0000256" key="1">
    <source>
        <dbReference type="SAM" id="SignalP"/>
    </source>
</evidence>